<sequence>MSQPVPNSGLSGLPVEIMEFVVEHMLESNYEGSLAALAATCRGLHAIVMPRLYSKERMDQHPALIFWAAQLGRFDTAKRLVDAGVNLDRGMIRNEAMAYFTIRTSNCTPRQLYQDLRIINHQINPHDTLGRVGPRGFVGEPFKPRLRGAGFDMGTFAHWRSWWFPLHLAVSGGHTDLVDLFVSSGAILDVPSGNFCSCKYPVLANLSAHSAMQYRRAWTPLHTAICSGHIDIAKTLLQRGASLSFGENSKRVPHPFMVLHNAAWVGSTELVEFILDNKYQTDVSVVDSTELSPLWLAYIGGHWPVVDTLLARGADINDDLAAGYTPLTDACLFGEFPSALELIARGADVNVVCTAYPVAFGRYRYPTTNNLLTCLRGHRPIDLCCMKQQDVVRHLRYGREPPNPRYGVHDVMLPPPPQEPVPVVEESLRTPVVEKLLDAGADMGPCQHSPFLVPPIVAAAAEHLDDVVRLLLDRGARVDSRDKDGNTPLMAALNYSLHSCPSHAKVGPLSTRPFGLQRPPRPPPAPLMHPMPPPPGHPPPPGLAPPPPGHPPPPQIVQVAHPPLPQPLANVPPPQVVPVGNPPHFVPAPPVIIIAPPPVRPNGPSPFGCRKKGHFTACVKLLIERGADPKITNNSGATALSLVYSPEQVPGVRYPSGRPRGHLTFKERAVVVSMLLDLGADPNTKINIVRPDEPNSDIESDDPNVYSASDSDDSLNTADGGDYASSAASFRPIRRRKYRSLYTYGPLSVLQCAFWDGDLDLCRSLLERGAELTTPIVAWMLHVAWGYCRWRMRDAAERVLQVLGDLDVDRQTELGSHPACLYVLITQGVRHMAAELLELGIERSRFDSVPGPEYTWLFGDKKVPLSTKWGDLCLAQAVRTGWLAGIEPLLNLGLGVNSPGLEPAKSPLTLAITRRDAAMVNHLVKHGAAVHLSDDSQTVKFARLERRYPLVLAIRTEEPDIISALLRDRTEPLPDMFAYAYMREAYVARRAKALDCLLGFPNLLDPHVRSPWTGSTHLVEMMKTVSAICTHQCRSPALSGDDSDASSGGRAAVWSYSIKNKLEKVRMWIECLVLLARAGVSPSEENDKGESAIGLLEGLVNYKGPDRFRVHVRSALRSRLNEVMGLTVWDDSLSAEAAFEALGRCEVNLEESEGSVTSDGTIDD</sequence>
<feature type="region of interest" description="Disordered" evidence="4">
    <location>
        <begin position="687"/>
        <end position="720"/>
    </location>
</feature>
<dbReference type="AlphaFoldDB" id="A0AA38SCE9"/>
<protein>
    <recommendedName>
        <fullName evidence="7">Ankyrin</fullName>
    </recommendedName>
</protein>
<evidence type="ECO:0000256" key="4">
    <source>
        <dbReference type="SAM" id="MobiDB-lite"/>
    </source>
</evidence>
<accession>A0AA38SCE9</accession>
<evidence type="ECO:0000256" key="2">
    <source>
        <dbReference type="ARBA" id="ARBA00023043"/>
    </source>
</evidence>
<feature type="repeat" description="ANK" evidence="3">
    <location>
        <begin position="457"/>
        <end position="483"/>
    </location>
</feature>
<evidence type="ECO:0000313" key="6">
    <source>
        <dbReference type="Proteomes" id="UP001174691"/>
    </source>
</evidence>
<feature type="repeat" description="ANK" evidence="3">
    <location>
        <begin position="322"/>
        <end position="354"/>
    </location>
</feature>
<feature type="region of interest" description="Disordered" evidence="4">
    <location>
        <begin position="504"/>
        <end position="557"/>
    </location>
</feature>
<evidence type="ECO:0000256" key="3">
    <source>
        <dbReference type="PROSITE-ProRule" id="PRU00023"/>
    </source>
</evidence>
<feature type="repeat" description="ANK" evidence="3">
    <location>
        <begin position="216"/>
        <end position="248"/>
    </location>
</feature>
<dbReference type="SUPFAM" id="SSF48403">
    <property type="entry name" value="Ankyrin repeat"/>
    <property type="match status" value="3"/>
</dbReference>
<dbReference type="PROSITE" id="PS50297">
    <property type="entry name" value="ANK_REP_REGION"/>
    <property type="match status" value="3"/>
</dbReference>
<dbReference type="Proteomes" id="UP001174691">
    <property type="component" value="Unassembled WGS sequence"/>
</dbReference>
<gene>
    <name evidence="5" type="ORF">NKR19_g1401</name>
</gene>
<dbReference type="PRINTS" id="PR01415">
    <property type="entry name" value="ANKYRIN"/>
</dbReference>
<keyword evidence="1" id="KW-0677">Repeat</keyword>
<feature type="compositionally biased region" description="Pro residues" evidence="4">
    <location>
        <begin position="519"/>
        <end position="555"/>
    </location>
</feature>
<feature type="repeat" description="ANK" evidence="3">
    <location>
        <begin position="903"/>
        <end position="935"/>
    </location>
</feature>
<evidence type="ECO:0000256" key="1">
    <source>
        <dbReference type="ARBA" id="ARBA00022737"/>
    </source>
</evidence>
<dbReference type="PANTHER" id="PTHR24198">
    <property type="entry name" value="ANKYRIN REPEAT AND PROTEIN KINASE DOMAIN-CONTAINING PROTEIN"/>
    <property type="match status" value="1"/>
</dbReference>
<reference evidence="5" key="1">
    <citation type="submission" date="2022-07" db="EMBL/GenBank/DDBJ databases">
        <title>Fungi with potential for degradation of polypropylene.</title>
        <authorList>
            <person name="Gostincar C."/>
        </authorList>
    </citation>
    <scope>NUCLEOTIDE SEQUENCE</scope>
    <source>
        <strain evidence="5">EXF-13287</strain>
    </source>
</reference>
<keyword evidence="6" id="KW-1185">Reference proteome</keyword>
<dbReference type="InterPro" id="IPR036770">
    <property type="entry name" value="Ankyrin_rpt-contain_sf"/>
</dbReference>
<evidence type="ECO:0008006" key="7">
    <source>
        <dbReference type="Google" id="ProtNLM"/>
    </source>
</evidence>
<keyword evidence="2 3" id="KW-0040">ANK repeat</keyword>
<feature type="repeat" description="ANK" evidence="3">
    <location>
        <begin position="165"/>
        <end position="193"/>
    </location>
</feature>
<proteinExistence type="predicted"/>
<evidence type="ECO:0000313" key="5">
    <source>
        <dbReference type="EMBL" id="KAJ9162311.1"/>
    </source>
</evidence>
<feature type="repeat" description="ANK" evidence="3">
    <location>
        <begin position="289"/>
        <end position="317"/>
    </location>
</feature>
<dbReference type="Pfam" id="PF12796">
    <property type="entry name" value="Ank_2"/>
    <property type="match status" value="2"/>
</dbReference>
<dbReference type="SMART" id="SM00248">
    <property type="entry name" value="ANK"/>
    <property type="match status" value="12"/>
</dbReference>
<organism evidence="5 6">
    <name type="scientific">Coniochaeta hoffmannii</name>
    <dbReference type="NCBI Taxonomy" id="91930"/>
    <lineage>
        <taxon>Eukaryota</taxon>
        <taxon>Fungi</taxon>
        <taxon>Dikarya</taxon>
        <taxon>Ascomycota</taxon>
        <taxon>Pezizomycotina</taxon>
        <taxon>Sordariomycetes</taxon>
        <taxon>Sordariomycetidae</taxon>
        <taxon>Coniochaetales</taxon>
        <taxon>Coniochaetaceae</taxon>
        <taxon>Coniochaeta</taxon>
    </lineage>
</organism>
<dbReference type="PROSITE" id="PS50088">
    <property type="entry name" value="ANK_REPEAT"/>
    <property type="match status" value="6"/>
</dbReference>
<name>A0AA38SCE9_9PEZI</name>
<feature type="compositionally biased region" description="Polar residues" evidence="4">
    <location>
        <begin position="706"/>
        <end position="717"/>
    </location>
</feature>
<comment type="caution">
    <text evidence="5">The sequence shown here is derived from an EMBL/GenBank/DDBJ whole genome shotgun (WGS) entry which is preliminary data.</text>
</comment>
<dbReference type="InterPro" id="IPR002110">
    <property type="entry name" value="Ankyrin_rpt"/>
</dbReference>
<dbReference type="Gene3D" id="1.25.40.20">
    <property type="entry name" value="Ankyrin repeat-containing domain"/>
    <property type="match status" value="5"/>
</dbReference>
<dbReference type="PANTHER" id="PTHR24198:SF165">
    <property type="entry name" value="ANKYRIN REPEAT-CONTAINING PROTEIN-RELATED"/>
    <property type="match status" value="1"/>
</dbReference>
<dbReference type="EMBL" id="JANBVN010000013">
    <property type="protein sequence ID" value="KAJ9162311.1"/>
    <property type="molecule type" value="Genomic_DNA"/>
</dbReference>